<protein>
    <submittedName>
        <fullName evidence="1">Uncharacterized protein</fullName>
    </submittedName>
</protein>
<reference evidence="1 2" key="1">
    <citation type="submission" date="2016-11" db="EMBL/GenBank/DDBJ databases">
        <authorList>
            <person name="Jaros S."/>
            <person name="Januszkiewicz K."/>
            <person name="Wedrychowicz H."/>
        </authorList>
    </citation>
    <scope>NUCLEOTIDE SEQUENCE [LARGE SCALE GENOMIC DNA]</scope>
    <source>
        <strain evidence="1 2">NF2</strain>
    </source>
</reference>
<dbReference type="AlphaFoldDB" id="A0A220MCR6"/>
<evidence type="ECO:0000313" key="1">
    <source>
        <dbReference type="EMBL" id="ASJ52804.1"/>
    </source>
</evidence>
<name>A0A220MCR6_9BACL</name>
<evidence type="ECO:0000313" key="2">
    <source>
        <dbReference type="Proteomes" id="UP000197781"/>
    </source>
</evidence>
<gene>
    <name evidence="1" type="ORF">BP422_04080</name>
</gene>
<proteinExistence type="predicted"/>
<dbReference type="Proteomes" id="UP000197781">
    <property type="component" value="Chromosome"/>
</dbReference>
<organism evidence="1 2">
    <name type="scientific">Brevibacillus formosus</name>
    <dbReference type="NCBI Taxonomy" id="54913"/>
    <lineage>
        <taxon>Bacteria</taxon>
        <taxon>Bacillati</taxon>
        <taxon>Bacillota</taxon>
        <taxon>Bacilli</taxon>
        <taxon>Bacillales</taxon>
        <taxon>Paenibacillaceae</taxon>
        <taxon>Brevibacillus</taxon>
    </lineage>
</organism>
<accession>A0A220MCR6</accession>
<dbReference type="RefSeq" id="WP_088906687.1">
    <property type="nucleotide sequence ID" value="NZ_CP018145.1"/>
</dbReference>
<sequence>MEYQYKIKTVTLSNGLKALTIDLPESMGAVADFLISDISSELDGFRINELIDSVLDGMCEYEEARGNACRIEINKEYTRVVNYLFEQLEDEEDVEYSIKTTELRKLVQEWAMEIEKFRKQVN</sequence>
<dbReference type="EMBL" id="CP018145">
    <property type="protein sequence ID" value="ASJ52804.1"/>
    <property type="molecule type" value="Genomic_DNA"/>
</dbReference>
<dbReference type="KEGG" id="bfm:BP422_04080"/>